<organism evidence="10 11">
    <name type="scientific">Novosphingobium sediminicola</name>
    <dbReference type="NCBI Taxonomy" id="563162"/>
    <lineage>
        <taxon>Bacteria</taxon>
        <taxon>Pseudomonadati</taxon>
        <taxon>Pseudomonadota</taxon>
        <taxon>Alphaproteobacteria</taxon>
        <taxon>Sphingomonadales</taxon>
        <taxon>Sphingomonadaceae</taxon>
        <taxon>Novosphingobium</taxon>
    </lineage>
</organism>
<comment type="caution">
    <text evidence="10">The sequence shown here is derived from an EMBL/GenBank/DDBJ whole genome shotgun (WGS) entry which is preliminary data.</text>
</comment>
<dbReference type="PANTHER" id="PTHR32071:SF57">
    <property type="entry name" value="C4-DICARBOXYLATE TRANSPORT TRANSCRIPTIONAL REGULATORY PROTEIN DCTD"/>
    <property type="match status" value="1"/>
</dbReference>
<dbReference type="GO" id="GO:0006355">
    <property type="term" value="P:regulation of DNA-templated transcription"/>
    <property type="evidence" value="ECO:0007669"/>
    <property type="project" value="InterPro"/>
</dbReference>
<proteinExistence type="predicted"/>
<dbReference type="InterPro" id="IPR003593">
    <property type="entry name" value="AAA+_ATPase"/>
</dbReference>
<dbReference type="Gene3D" id="1.10.8.60">
    <property type="match status" value="1"/>
</dbReference>
<sequence>MDKEPLILLVDDDQELRLACQQGLDLAGFRVEAHAVAQSALDRLTPNLHIVIVSDIRMPGMDGFAFVQQVRNMDPEIPIVFITGHANAPMAVAALKGGAFDFLTKPFAMSDLAATVGQAVGQRKKALENRWLQQLANDYGDHPLVGHSQCVEQLRRDIDALAHAGLDTVVVGETGVGKELVARLLQRRGPRRQKALVTINCASLNDGNVDEVLFGSPVRPGKLEQAQGGVLLLDEMDSMPISVQPHFLRLLEDRVLARPGARHVEPLDIQFVASAKVDLKEAAERRLFRSDLYYRLAGATIIIPPLRERPEDILPIFATFCGLAADEFNREIPITSDDVLAYLLTHHWPGNAHELRHFAFRHVLCINKSGSEFETSCFNDKVALFEKALIEKYLREHGGDVSLVAEIFAMPRKTLYDKLKKYNFDSKSYRNT</sequence>
<dbReference type="Gene3D" id="3.40.50.300">
    <property type="entry name" value="P-loop containing nucleotide triphosphate hydrolases"/>
    <property type="match status" value="1"/>
</dbReference>
<dbReference type="Pfam" id="PF00158">
    <property type="entry name" value="Sigma54_activat"/>
    <property type="match status" value="1"/>
</dbReference>
<evidence type="ECO:0000313" key="10">
    <source>
        <dbReference type="EMBL" id="MBB3953952.1"/>
    </source>
</evidence>
<dbReference type="SMART" id="SM00448">
    <property type="entry name" value="REC"/>
    <property type="match status" value="1"/>
</dbReference>
<protein>
    <submittedName>
        <fullName evidence="10">Two-component system C4-dicarboxylate transport response regulator DctD</fullName>
    </submittedName>
</protein>
<dbReference type="Gene3D" id="1.10.10.60">
    <property type="entry name" value="Homeodomain-like"/>
    <property type="match status" value="1"/>
</dbReference>
<evidence type="ECO:0000259" key="8">
    <source>
        <dbReference type="PROSITE" id="PS50045"/>
    </source>
</evidence>
<dbReference type="InterPro" id="IPR058031">
    <property type="entry name" value="AAA_lid_NorR"/>
</dbReference>
<evidence type="ECO:0000256" key="3">
    <source>
        <dbReference type="ARBA" id="ARBA00022840"/>
    </source>
</evidence>
<keyword evidence="2" id="KW-0547">Nucleotide-binding</keyword>
<dbReference type="SMART" id="SM00382">
    <property type="entry name" value="AAA"/>
    <property type="match status" value="1"/>
</dbReference>
<keyword evidence="4" id="KW-0902">Two-component regulatory system</keyword>
<dbReference type="AlphaFoldDB" id="A0A7W6G6G9"/>
<dbReference type="PROSITE" id="PS50045">
    <property type="entry name" value="SIGMA54_INTERACT_4"/>
    <property type="match status" value="1"/>
</dbReference>
<keyword evidence="5" id="KW-0805">Transcription regulation</keyword>
<dbReference type="Pfam" id="PF25601">
    <property type="entry name" value="AAA_lid_14"/>
    <property type="match status" value="1"/>
</dbReference>
<evidence type="ECO:0000256" key="2">
    <source>
        <dbReference type="ARBA" id="ARBA00022741"/>
    </source>
</evidence>
<dbReference type="Pfam" id="PF02954">
    <property type="entry name" value="HTH_8"/>
    <property type="match status" value="1"/>
</dbReference>
<dbReference type="RefSeq" id="WP_183623083.1">
    <property type="nucleotide sequence ID" value="NZ_JACIDX010000003.1"/>
</dbReference>
<keyword evidence="6" id="KW-0804">Transcription</keyword>
<dbReference type="InterPro" id="IPR002197">
    <property type="entry name" value="HTH_Fis"/>
</dbReference>
<evidence type="ECO:0000256" key="6">
    <source>
        <dbReference type="ARBA" id="ARBA00023163"/>
    </source>
</evidence>
<dbReference type="InterPro" id="IPR011006">
    <property type="entry name" value="CheY-like_superfamily"/>
</dbReference>
<dbReference type="SUPFAM" id="SSF52172">
    <property type="entry name" value="CheY-like"/>
    <property type="match status" value="1"/>
</dbReference>
<dbReference type="PANTHER" id="PTHR32071">
    <property type="entry name" value="TRANSCRIPTIONAL REGULATORY PROTEIN"/>
    <property type="match status" value="1"/>
</dbReference>
<dbReference type="GO" id="GO:0000160">
    <property type="term" value="P:phosphorelay signal transduction system"/>
    <property type="evidence" value="ECO:0007669"/>
    <property type="project" value="UniProtKB-KW"/>
</dbReference>
<dbReference type="PROSITE" id="PS50110">
    <property type="entry name" value="RESPONSE_REGULATORY"/>
    <property type="match status" value="1"/>
</dbReference>
<reference evidence="10 11" key="1">
    <citation type="submission" date="2020-08" db="EMBL/GenBank/DDBJ databases">
        <title>Genomic Encyclopedia of Type Strains, Phase IV (KMG-IV): sequencing the most valuable type-strain genomes for metagenomic binning, comparative biology and taxonomic classification.</title>
        <authorList>
            <person name="Goeker M."/>
        </authorList>
    </citation>
    <scope>NUCLEOTIDE SEQUENCE [LARGE SCALE GENOMIC DNA]</scope>
    <source>
        <strain evidence="10 11">DSM 27057</strain>
    </source>
</reference>
<keyword evidence="1 7" id="KW-0597">Phosphoprotein</keyword>
<keyword evidence="11" id="KW-1185">Reference proteome</keyword>
<dbReference type="InterPro" id="IPR027417">
    <property type="entry name" value="P-loop_NTPase"/>
</dbReference>
<feature type="domain" description="Response regulatory" evidence="9">
    <location>
        <begin position="6"/>
        <end position="120"/>
    </location>
</feature>
<dbReference type="Proteomes" id="UP000548867">
    <property type="component" value="Unassembled WGS sequence"/>
</dbReference>
<dbReference type="CDD" id="cd00009">
    <property type="entry name" value="AAA"/>
    <property type="match status" value="1"/>
</dbReference>
<dbReference type="InterPro" id="IPR002078">
    <property type="entry name" value="Sigma_54_int"/>
</dbReference>
<dbReference type="GO" id="GO:0005524">
    <property type="term" value="F:ATP binding"/>
    <property type="evidence" value="ECO:0007669"/>
    <property type="project" value="UniProtKB-KW"/>
</dbReference>
<feature type="domain" description="Sigma-54 factor interaction" evidence="8">
    <location>
        <begin position="144"/>
        <end position="364"/>
    </location>
</feature>
<evidence type="ECO:0000256" key="7">
    <source>
        <dbReference type="PROSITE-ProRule" id="PRU00169"/>
    </source>
</evidence>
<feature type="modified residue" description="4-aspartylphosphate" evidence="7">
    <location>
        <position position="55"/>
    </location>
</feature>
<dbReference type="SUPFAM" id="SSF52540">
    <property type="entry name" value="P-loop containing nucleoside triphosphate hydrolases"/>
    <property type="match status" value="1"/>
</dbReference>
<evidence type="ECO:0000313" key="11">
    <source>
        <dbReference type="Proteomes" id="UP000548867"/>
    </source>
</evidence>
<keyword evidence="3" id="KW-0067">ATP-binding</keyword>
<dbReference type="GO" id="GO:0043565">
    <property type="term" value="F:sequence-specific DNA binding"/>
    <property type="evidence" value="ECO:0007669"/>
    <property type="project" value="InterPro"/>
</dbReference>
<evidence type="ECO:0000256" key="5">
    <source>
        <dbReference type="ARBA" id="ARBA00023015"/>
    </source>
</evidence>
<evidence type="ECO:0000256" key="1">
    <source>
        <dbReference type="ARBA" id="ARBA00022553"/>
    </source>
</evidence>
<dbReference type="Pfam" id="PF00072">
    <property type="entry name" value="Response_reg"/>
    <property type="match status" value="1"/>
</dbReference>
<dbReference type="Gene3D" id="3.40.50.2300">
    <property type="match status" value="1"/>
</dbReference>
<dbReference type="EMBL" id="JACIDX010000003">
    <property type="protein sequence ID" value="MBB3953952.1"/>
    <property type="molecule type" value="Genomic_DNA"/>
</dbReference>
<dbReference type="InterPro" id="IPR009057">
    <property type="entry name" value="Homeodomain-like_sf"/>
</dbReference>
<evidence type="ECO:0000259" key="9">
    <source>
        <dbReference type="PROSITE" id="PS50110"/>
    </source>
</evidence>
<name>A0A7W6G6G9_9SPHN</name>
<dbReference type="FunFam" id="3.40.50.2300:FF:000018">
    <property type="entry name" value="DNA-binding transcriptional regulator NtrC"/>
    <property type="match status" value="1"/>
</dbReference>
<dbReference type="SUPFAM" id="SSF46689">
    <property type="entry name" value="Homeodomain-like"/>
    <property type="match status" value="1"/>
</dbReference>
<accession>A0A7W6G6G9</accession>
<gene>
    <name evidence="10" type="ORF">GGR38_000879</name>
</gene>
<dbReference type="InterPro" id="IPR001789">
    <property type="entry name" value="Sig_transdc_resp-reg_receiver"/>
</dbReference>
<evidence type="ECO:0000256" key="4">
    <source>
        <dbReference type="ARBA" id="ARBA00023012"/>
    </source>
</evidence>